<dbReference type="STRING" id="101127.A0A1X2G7L2"/>
<protein>
    <submittedName>
        <fullName evidence="2">Uncharacterized protein</fullName>
    </submittedName>
</protein>
<dbReference type="OrthoDB" id="5440at2759"/>
<comment type="caution">
    <text evidence="2">The sequence shown here is derived from an EMBL/GenBank/DDBJ whole genome shotgun (WGS) entry which is preliminary data.</text>
</comment>
<accession>A0A1X2G7L2</accession>
<dbReference type="SUPFAM" id="SSF54427">
    <property type="entry name" value="NTF2-like"/>
    <property type="match status" value="1"/>
</dbReference>
<organism evidence="2 3">
    <name type="scientific">Hesseltinella vesiculosa</name>
    <dbReference type="NCBI Taxonomy" id="101127"/>
    <lineage>
        <taxon>Eukaryota</taxon>
        <taxon>Fungi</taxon>
        <taxon>Fungi incertae sedis</taxon>
        <taxon>Mucoromycota</taxon>
        <taxon>Mucoromycotina</taxon>
        <taxon>Mucoromycetes</taxon>
        <taxon>Mucorales</taxon>
        <taxon>Cunninghamellaceae</taxon>
        <taxon>Hesseltinella</taxon>
    </lineage>
</organism>
<name>A0A1X2G7L2_9FUNG</name>
<proteinExistence type="predicted"/>
<dbReference type="Gene3D" id="3.10.450.50">
    <property type="match status" value="1"/>
</dbReference>
<dbReference type="AlphaFoldDB" id="A0A1X2G7L2"/>
<gene>
    <name evidence="2" type="ORF">DM01DRAFT_1339160</name>
</gene>
<feature type="region of interest" description="Disordered" evidence="1">
    <location>
        <begin position="222"/>
        <end position="252"/>
    </location>
</feature>
<sequence length="292" mass="32882">MEETWNQFKVKASNSALYTEDATVTYVPSGLGAKSKENIRRLYLQPYFSQKATSVTEVVHNQVKGGSKLMEEVEWIITFHHGECNWLVPGLEEHQLLNATVKIPVVISAEFEGSLISRLRFYWDQGSVLKQLRLVSERNKWPVIGVEQVAVFHGKQPEPVVTKDVKLPEKFNPGKNAFVPGRIFGPVHPDDEVSHHTKRHDTSQPQRNIFTYVPPEQKPLVAHNPNRLESSFSFGNDANPTSPSTPSSRKVVPENRNIFAQSPVDQLADNVQALNISSPRSANATRNIFTHQ</sequence>
<dbReference type="Proteomes" id="UP000242146">
    <property type="component" value="Unassembled WGS sequence"/>
</dbReference>
<dbReference type="EMBL" id="MCGT01000034">
    <property type="protein sequence ID" value="ORX47140.1"/>
    <property type="molecule type" value="Genomic_DNA"/>
</dbReference>
<keyword evidence="3" id="KW-1185">Reference proteome</keyword>
<reference evidence="2 3" key="1">
    <citation type="submission" date="2016-07" db="EMBL/GenBank/DDBJ databases">
        <title>Pervasive Adenine N6-methylation of Active Genes in Fungi.</title>
        <authorList>
            <consortium name="DOE Joint Genome Institute"/>
            <person name="Mondo S.J."/>
            <person name="Dannebaum R.O."/>
            <person name="Kuo R.C."/>
            <person name="Labutti K."/>
            <person name="Haridas S."/>
            <person name="Kuo A."/>
            <person name="Salamov A."/>
            <person name="Ahrendt S.R."/>
            <person name="Lipzen A."/>
            <person name="Sullivan W."/>
            <person name="Andreopoulos W.B."/>
            <person name="Clum A."/>
            <person name="Lindquist E."/>
            <person name="Daum C."/>
            <person name="Ramamoorthy G.K."/>
            <person name="Gryganskyi A."/>
            <person name="Culley D."/>
            <person name="Magnuson J.K."/>
            <person name="James T.Y."/>
            <person name="O'Malley M.A."/>
            <person name="Stajich J.E."/>
            <person name="Spatafora J.W."/>
            <person name="Visel A."/>
            <person name="Grigoriev I.V."/>
        </authorList>
    </citation>
    <scope>NUCLEOTIDE SEQUENCE [LARGE SCALE GENOMIC DNA]</scope>
    <source>
        <strain evidence="2 3">NRRL 3301</strain>
    </source>
</reference>
<evidence type="ECO:0000313" key="2">
    <source>
        <dbReference type="EMBL" id="ORX47140.1"/>
    </source>
</evidence>
<evidence type="ECO:0000256" key="1">
    <source>
        <dbReference type="SAM" id="MobiDB-lite"/>
    </source>
</evidence>
<dbReference type="InterPro" id="IPR032710">
    <property type="entry name" value="NTF2-like_dom_sf"/>
</dbReference>
<evidence type="ECO:0000313" key="3">
    <source>
        <dbReference type="Proteomes" id="UP000242146"/>
    </source>
</evidence>
<feature type="compositionally biased region" description="Polar residues" evidence="1">
    <location>
        <begin position="227"/>
        <end position="248"/>
    </location>
</feature>